<dbReference type="SUPFAM" id="SSF53335">
    <property type="entry name" value="S-adenosyl-L-methionine-dependent methyltransferases"/>
    <property type="match status" value="1"/>
</dbReference>
<proteinExistence type="predicted"/>
<feature type="compositionally biased region" description="Basic residues" evidence="3">
    <location>
        <begin position="1"/>
        <end position="11"/>
    </location>
</feature>
<dbReference type="GO" id="GO:0031167">
    <property type="term" value="P:rRNA methylation"/>
    <property type="evidence" value="ECO:0007669"/>
    <property type="project" value="InterPro"/>
</dbReference>
<dbReference type="InterPro" id="IPR004398">
    <property type="entry name" value="RNA_MeTrfase_RsmD"/>
</dbReference>
<dbReference type="AlphaFoldDB" id="A0A934QL28"/>
<reference evidence="4" key="2">
    <citation type="journal article" date="2020" name="Microorganisms">
        <title>Osmotic Adaptation and Compatible Solute Biosynthesis of Phototrophic Bacteria as Revealed from Genome Analyses.</title>
        <authorList>
            <person name="Imhoff J.F."/>
            <person name="Rahn T."/>
            <person name="Kunzel S."/>
            <person name="Keller A."/>
            <person name="Neulinger S.C."/>
        </authorList>
    </citation>
    <scope>NUCLEOTIDE SEQUENCE</scope>
    <source>
        <strain evidence="4">DSM 9154</strain>
    </source>
</reference>
<dbReference type="CDD" id="cd02440">
    <property type="entry name" value="AdoMet_MTases"/>
    <property type="match status" value="1"/>
</dbReference>
<dbReference type="Pfam" id="PF03602">
    <property type="entry name" value="Cons_hypoth95"/>
    <property type="match status" value="1"/>
</dbReference>
<dbReference type="RefSeq" id="WP_027289644.1">
    <property type="nucleotide sequence ID" value="NZ_NRRE01000028.1"/>
</dbReference>
<keyword evidence="1" id="KW-0489">Methyltransferase</keyword>
<feature type="region of interest" description="Disordered" evidence="3">
    <location>
        <begin position="1"/>
        <end position="24"/>
    </location>
</feature>
<dbReference type="Gene3D" id="3.40.50.150">
    <property type="entry name" value="Vaccinia Virus protein VP39"/>
    <property type="match status" value="1"/>
</dbReference>
<evidence type="ECO:0000256" key="3">
    <source>
        <dbReference type="SAM" id="MobiDB-lite"/>
    </source>
</evidence>
<dbReference type="NCBIfam" id="TIGR00095">
    <property type="entry name" value="16S rRNA (guanine(966)-N(2))-methyltransferase RsmD"/>
    <property type="match status" value="1"/>
</dbReference>
<dbReference type="Proteomes" id="UP000778970">
    <property type="component" value="Unassembled WGS sequence"/>
</dbReference>
<evidence type="ECO:0000256" key="1">
    <source>
        <dbReference type="ARBA" id="ARBA00022603"/>
    </source>
</evidence>
<evidence type="ECO:0000256" key="2">
    <source>
        <dbReference type="ARBA" id="ARBA00022679"/>
    </source>
</evidence>
<comment type="caution">
    <text evidence="4">The sequence shown here is derived from an EMBL/GenBank/DDBJ whole genome shotgun (WGS) entry which is preliminary data.</text>
</comment>
<protein>
    <submittedName>
        <fullName evidence="4">16S rRNA (Guanine(966)-N(2))-methyltransferase RsmD</fullName>
    </submittedName>
</protein>
<sequence>MRIVAGRHRGRPLSAPAGEQTRPTSALTRESVFNILTHGKFAADGDPLQGATVLDGFAGAGANGLEALSRGATHAVFMESQAAAITALRENLSALDEHANATVVHGDCLHPARASRPCEVVFLDPPYRQGMAPPALRALWSSGWIAANALVVVELMKTEDLSVPEEFAEIDTRKYGKAKVIFLRAPAG</sequence>
<name>A0A934QL28_9PROT</name>
<reference evidence="4" key="1">
    <citation type="submission" date="2017-08" db="EMBL/GenBank/DDBJ databases">
        <authorList>
            <person name="Imhoff J.F."/>
            <person name="Rahn T."/>
            <person name="Kuenzel S."/>
            <person name="Neulinger S.C."/>
        </authorList>
    </citation>
    <scope>NUCLEOTIDE SEQUENCE</scope>
    <source>
        <strain evidence="4">DSM 9154</strain>
    </source>
</reference>
<dbReference type="GO" id="GO:0008168">
    <property type="term" value="F:methyltransferase activity"/>
    <property type="evidence" value="ECO:0007669"/>
    <property type="project" value="UniProtKB-KW"/>
</dbReference>
<accession>A0A934QL28</accession>
<keyword evidence="5" id="KW-1185">Reference proteome</keyword>
<evidence type="ECO:0000313" key="4">
    <source>
        <dbReference type="EMBL" id="MBK1698674.1"/>
    </source>
</evidence>
<evidence type="ECO:0000313" key="5">
    <source>
        <dbReference type="Proteomes" id="UP000778970"/>
    </source>
</evidence>
<dbReference type="PANTHER" id="PTHR43542">
    <property type="entry name" value="METHYLTRANSFERASE"/>
    <property type="match status" value="1"/>
</dbReference>
<dbReference type="PANTHER" id="PTHR43542:SF1">
    <property type="entry name" value="METHYLTRANSFERASE"/>
    <property type="match status" value="1"/>
</dbReference>
<keyword evidence="2" id="KW-0808">Transferase</keyword>
<organism evidence="4 5">
    <name type="scientific">Rhodovibrio salinarum</name>
    <dbReference type="NCBI Taxonomy" id="1087"/>
    <lineage>
        <taxon>Bacteria</taxon>
        <taxon>Pseudomonadati</taxon>
        <taxon>Pseudomonadota</taxon>
        <taxon>Alphaproteobacteria</taxon>
        <taxon>Rhodospirillales</taxon>
        <taxon>Rhodovibrionaceae</taxon>
        <taxon>Rhodovibrio</taxon>
    </lineage>
</organism>
<gene>
    <name evidence="4" type="primary">rsmD</name>
    <name evidence="4" type="ORF">CKO21_15610</name>
</gene>
<dbReference type="InterPro" id="IPR029063">
    <property type="entry name" value="SAM-dependent_MTases_sf"/>
</dbReference>
<dbReference type="PIRSF" id="PIRSF004553">
    <property type="entry name" value="CHP00095"/>
    <property type="match status" value="1"/>
</dbReference>
<dbReference type="EMBL" id="NRRE01000028">
    <property type="protein sequence ID" value="MBK1698674.1"/>
    <property type="molecule type" value="Genomic_DNA"/>
</dbReference>